<dbReference type="GO" id="GO:0008233">
    <property type="term" value="F:peptidase activity"/>
    <property type="evidence" value="ECO:0007669"/>
    <property type="project" value="UniProtKB-KW"/>
</dbReference>
<keyword evidence="1" id="KW-0645">Protease</keyword>
<dbReference type="InterPro" id="IPR009003">
    <property type="entry name" value="Peptidase_S1_PA"/>
</dbReference>
<comment type="caution">
    <text evidence="1">The sequence shown here is derived from an EMBL/GenBank/DDBJ whole genome shotgun (WGS) entry which is preliminary data.</text>
</comment>
<dbReference type="SUPFAM" id="SSF103642">
    <property type="entry name" value="Sec-C motif"/>
    <property type="match status" value="1"/>
</dbReference>
<dbReference type="Proteomes" id="UP000726136">
    <property type="component" value="Unassembled WGS sequence"/>
</dbReference>
<dbReference type="Pfam" id="PF13365">
    <property type="entry name" value="Trypsin_2"/>
    <property type="match status" value="1"/>
</dbReference>
<evidence type="ECO:0000313" key="2">
    <source>
        <dbReference type="Proteomes" id="UP000726136"/>
    </source>
</evidence>
<gene>
    <name evidence="1" type="ORF">EAY46_19275</name>
</gene>
<dbReference type="SUPFAM" id="SSF50494">
    <property type="entry name" value="Trypsin-like serine proteases"/>
    <property type="match status" value="1"/>
</dbReference>
<dbReference type="Pfam" id="PF02810">
    <property type="entry name" value="SEC-C"/>
    <property type="match status" value="1"/>
</dbReference>
<keyword evidence="2" id="KW-1185">Reference proteome</keyword>
<proteinExistence type="predicted"/>
<name>A0ABR9Z9S6_VIBAN</name>
<reference evidence="1 2" key="1">
    <citation type="journal article" date="2021" name="PeerJ">
        <title>Analysis of 44 Vibrio anguillarum genomes reveals high genetic diversity.</title>
        <authorList>
            <person name="Hansen M.J."/>
            <person name="Dalsgaard I."/>
        </authorList>
    </citation>
    <scope>NUCLEOTIDE SEQUENCE [LARGE SCALE GENOMIC DNA]</scope>
    <source>
        <strain evidence="1 2">040915-1/1B</strain>
    </source>
</reference>
<dbReference type="RefSeq" id="WP_194664199.1">
    <property type="nucleotide sequence ID" value="NZ_JAKJTY010000051.1"/>
</dbReference>
<keyword evidence="1" id="KW-0378">Hydrolase</keyword>
<dbReference type="Gene3D" id="3.10.450.50">
    <property type="match status" value="1"/>
</dbReference>
<dbReference type="GO" id="GO:0006508">
    <property type="term" value="P:proteolysis"/>
    <property type="evidence" value="ECO:0007669"/>
    <property type="project" value="UniProtKB-KW"/>
</dbReference>
<protein>
    <submittedName>
        <fullName evidence="1">Serine protease</fullName>
    </submittedName>
</protein>
<dbReference type="InterPro" id="IPR004027">
    <property type="entry name" value="SEC_C_motif"/>
</dbReference>
<dbReference type="Gene3D" id="2.40.10.120">
    <property type="match status" value="1"/>
</dbReference>
<accession>A0ABR9Z9S6</accession>
<organism evidence="1 2">
    <name type="scientific">Vibrio anguillarum</name>
    <name type="common">Listonella anguillarum</name>
    <dbReference type="NCBI Taxonomy" id="55601"/>
    <lineage>
        <taxon>Bacteria</taxon>
        <taxon>Pseudomonadati</taxon>
        <taxon>Pseudomonadota</taxon>
        <taxon>Gammaproteobacteria</taxon>
        <taxon>Vibrionales</taxon>
        <taxon>Vibrionaceae</taxon>
        <taxon>Vibrio</taxon>
    </lineage>
</organism>
<evidence type="ECO:0000313" key="1">
    <source>
        <dbReference type="EMBL" id="MBF4375196.1"/>
    </source>
</evidence>
<dbReference type="EMBL" id="RDPI01000066">
    <property type="protein sequence ID" value="MBF4375196.1"/>
    <property type="molecule type" value="Genomic_DNA"/>
</dbReference>
<sequence>MSEYINPIEQLIHSTVRIQCDDGKGNTSSGSGYVFFFCEKDEQSIPCIVTNKHVVVGAQTGSFNLTLKGEDGKPKLGAHEVITLDNLSKYWLPHPNPKVDLAIIPIGPILNKAESEGKNFYYVSLSKSLLADEILLSTLPSMEEIVMIGYPNGIWDSKHNLPIIRRGITATHPRLPLNGKPEFLIDAACFPGSSGSPVFLANIGSFVDSSGALCAGTRVALLGTLYAGPQHRTTGEVVVVEVPTDSKSISVGTIPNNLGLVIHASELLAFEQVIEEWLRNEPPISRNSPCKCGSGRKYKNCCGKLI</sequence>